<proteinExistence type="predicted"/>
<organism evidence="1 2">
    <name type="scientific">Batillaria attramentaria</name>
    <dbReference type="NCBI Taxonomy" id="370345"/>
    <lineage>
        <taxon>Eukaryota</taxon>
        <taxon>Metazoa</taxon>
        <taxon>Spiralia</taxon>
        <taxon>Lophotrochozoa</taxon>
        <taxon>Mollusca</taxon>
        <taxon>Gastropoda</taxon>
        <taxon>Caenogastropoda</taxon>
        <taxon>Sorbeoconcha</taxon>
        <taxon>Cerithioidea</taxon>
        <taxon>Batillariidae</taxon>
        <taxon>Batillaria</taxon>
    </lineage>
</organism>
<evidence type="ECO:0000313" key="1">
    <source>
        <dbReference type="EMBL" id="KAK7488930.1"/>
    </source>
</evidence>
<protein>
    <submittedName>
        <fullName evidence="1">Uncharacterized protein</fullName>
    </submittedName>
</protein>
<comment type="caution">
    <text evidence="1">The sequence shown here is derived from an EMBL/GenBank/DDBJ whole genome shotgun (WGS) entry which is preliminary data.</text>
</comment>
<accession>A0ABD0KPG2</accession>
<evidence type="ECO:0000313" key="2">
    <source>
        <dbReference type="Proteomes" id="UP001519460"/>
    </source>
</evidence>
<dbReference type="EMBL" id="JACVVK020000145">
    <property type="protein sequence ID" value="KAK7488930.1"/>
    <property type="molecule type" value="Genomic_DNA"/>
</dbReference>
<keyword evidence="2" id="KW-1185">Reference proteome</keyword>
<gene>
    <name evidence="1" type="ORF">BaRGS_00019887</name>
</gene>
<reference evidence="1 2" key="1">
    <citation type="journal article" date="2023" name="Sci. Data">
        <title>Genome assembly of the Korean intertidal mud-creeper Batillaria attramentaria.</title>
        <authorList>
            <person name="Patra A.K."/>
            <person name="Ho P.T."/>
            <person name="Jun S."/>
            <person name="Lee S.J."/>
            <person name="Kim Y."/>
            <person name="Won Y.J."/>
        </authorList>
    </citation>
    <scope>NUCLEOTIDE SEQUENCE [LARGE SCALE GENOMIC DNA]</scope>
    <source>
        <strain evidence="1">Wonlab-2016</strain>
    </source>
</reference>
<dbReference type="Proteomes" id="UP001519460">
    <property type="component" value="Unassembled WGS sequence"/>
</dbReference>
<sequence>MEFQPATFAGKVFQQQFRGDKFAVLCSSREATLHRVRSQYFLGGIFFRRHIRHDGCTVPCALLAPRVCLSICDLSHTVRKLKYWRFVIFYNCG</sequence>
<dbReference type="AlphaFoldDB" id="A0ABD0KPG2"/>
<name>A0ABD0KPG2_9CAEN</name>